<proteinExistence type="predicted"/>
<comment type="caution">
    <text evidence="1">The sequence shown here is derived from an EMBL/GenBank/DDBJ whole genome shotgun (WGS) entry which is preliminary data.</text>
</comment>
<dbReference type="OrthoDB" id="1179464at2"/>
<reference evidence="1 2" key="1">
    <citation type="submission" date="2018-06" db="EMBL/GenBank/DDBJ databases">
        <title>Chryseolinea flavus sp. nov., a member of the phylum Bacteroidetes isolated from soil.</title>
        <authorList>
            <person name="Li Y."/>
            <person name="Wang J."/>
        </authorList>
    </citation>
    <scope>NUCLEOTIDE SEQUENCE [LARGE SCALE GENOMIC DNA]</scope>
    <source>
        <strain evidence="1 2">SDU1-6</strain>
    </source>
</reference>
<protein>
    <submittedName>
        <fullName evidence="1">Uncharacterized protein</fullName>
    </submittedName>
</protein>
<evidence type="ECO:0000313" key="2">
    <source>
        <dbReference type="Proteomes" id="UP000251889"/>
    </source>
</evidence>
<accession>A0A364Y0M6</accession>
<keyword evidence="2" id="KW-1185">Reference proteome</keyword>
<name>A0A364Y0M6_9BACT</name>
<gene>
    <name evidence="1" type="ORF">DQQ10_20535</name>
</gene>
<dbReference type="EMBL" id="QMFY01000012">
    <property type="protein sequence ID" value="RAV99282.1"/>
    <property type="molecule type" value="Genomic_DNA"/>
</dbReference>
<evidence type="ECO:0000313" key="1">
    <source>
        <dbReference type="EMBL" id="RAV99282.1"/>
    </source>
</evidence>
<dbReference type="Proteomes" id="UP000251889">
    <property type="component" value="Unassembled WGS sequence"/>
</dbReference>
<organism evidence="1 2">
    <name type="scientific">Pseudochryseolinea flava</name>
    <dbReference type="NCBI Taxonomy" id="2059302"/>
    <lineage>
        <taxon>Bacteria</taxon>
        <taxon>Pseudomonadati</taxon>
        <taxon>Bacteroidota</taxon>
        <taxon>Cytophagia</taxon>
        <taxon>Cytophagales</taxon>
        <taxon>Fulvivirgaceae</taxon>
        <taxon>Pseudochryseolinea</taxon>
    </lineage>
</organism>
<dbReference type="AlphaFoldDB" id="A0A364Y0M6"/>
<dbReference type="RefSeq" id="WP_112748796.1">
    <property type="nucleotide sequence ID" value="NZ_QMFY01000012.1"/>
</dbReference>
<sequence length="206" mass="23644">MRTLIIIAALVASIQVFGRKIPGTIISKGQSRQVMFDIKVKLLYDEPNFERIQFKVRYYDEAGKKQTLRPDDADEIIFDYEGMEVRMISCENTIGGNIFSSSKRIFLKIEIDGPLKLYRYYYTQTSPGFSGGAGGGYTPGTSYQMENLIFQKGDGPLKQPRTLGWKKDMLEYFSDCPALRERIEQKDLRRREIEAIVHYYNSNCGG</sequence>